<dbReference type="Gene3D" id="2.170.16.10">
    <property type="entry name" value="Hedgehog/Intein (Hint) domain"/>
    <property type="match status" value="1"/>
</dbReference>
<dbReference type="InterPro" id="IPR052140">
    <property type="entry name" value="Dev_Signal_Hedgehog-like"/>
</dbReference>
<comment type="caution">
    <text evidence="4">The sequence shown here is derived from an EMBL/GenBank/DDBJ whole genome shotgun (WGS) entry which is preliminary data.</text>
</comment>
<dbReference type="AlphaFoldDB" id="A0A150GN48"/>
<dbReference type="Pfam" id="PF01079">
    <property type="entry name" value="Hint"/>
    <property type="match status" value="1"/>
</dbReference>
<dbReference type="PROSITE" id="PS50222">
    <property type="entry name" value="EF_HAND_2"/>
    <property type="match status" value="1"/>
</dbReference>
<keyword evidence="2" id="KW-0472">Membrane</keyword>
<evidence type="ECO:0000313" key="5">
    <source>
        <dbReference type="Proteomes" id="UP000075714"/>
    </source>
</evidence>
<dbReference type="Proteomes" id="UP000075714">
    <property type="component" value="Unassembled WGS sequence"/>
</dbReference>
<reference evidence="5" key="1">
    <citation type="journal article" date="2016" name="Nat. Commun.">
        <title>The Gonium pectorale genome demonstrates co-option of cell cycle regulation during the evolution of multicellularity.</title>
        <authorList>
            <person name="Hanschen E.R."/>
            <person name="Marriage T.N."/>
            <person name="Ferris P.J."/>
            <person name="Hamaji T."/>
            <person name="Toyoda A."/>
            <person name="Fujiyama A."/>
            <person name="Neme R."/>
            <person name="Noguchi H."/>
            <person name="Minakuchi Y."/>
            <person name="Suzuki M."/>
            <person name="Kawai-Toyooka H."/>
            <person name="Smith D.R."/>
            <person name="Sparks H."/>
            <person name="Anderson J."/>
            <person name="Bakaric R."/>
            <person name="Luria V."/>
            <person name="Karger A."/>
            <person name="Kirschner M.W."/>
            <person name="Durand P.M."/>
            <person name="Michod R.E."/>
            <person name="Nozaki H."/>
            <person name="Olson B.J."/>
        </authorList>
    </citation>
    <scope>NUCLEOTIDE SEQUENCE [LARGE SCALE GENOMIC DNA]</scope>
    <source>
        <strain evidence="5">NIES-2863</strain>
    </source>
</reference>
<dbReference type="EMBL" id="LSYV01000016">
    <property type="protein sequence ID" value="KXZ50770.1"/>
    <property type="molecule type" value="Genomic_DNA"/>
</dbReference>
<feature type="compositionally biased region" description="Polar residues" evidence="1">
    <location>
        <begin position="282"/>
        <end position="303"/>
    </location>
</feature>
<dbReference type="PANTHER" id="PTHR46706">
    <property type="entry name" value="PROTEIN QUA-1-RELATED"/>
    <property type="match status" value="1"/>
</dbReference>
<evidence type="ECO:0000256" key="1">
    <source>
        <dbReference type="SAM" id="MobiDB-lite"/>
    </source>
</evidence>
<dbReference type="InterPro" id="IPR002048">
    <property type="entry name" value="EF_hand_dom"/>
</dbReference>
<dbReference type="SUPFAM" id="SSF51294">
    <property type="entry name" value="Hedgehog/intein (Hint) domain"/>
    <property type="match status" value="1"/>
</dbReference>
<dbReference type="CDD" id="cd00081">
    <property type="entry name" value="Hint"/>
    <property type="match status" value="1"/>
</dbReference>
<sequence length="596" mass="63431">MSGEAKSKVDIDLEKPGQRQVISLEALAANVRSKTLARRLEAVDKNKDGVIEAEEIGAVVEDLVREEHFKKIYRFVAIAMMVVVVILIGALTGITFAIVQMAKDTKVTNLSSGNFQVMTTKDDKLALTGGATLDVHGKLTFLPPAQRPNFTDAALGGGSRRRRLNVVDDKLVELKDYLEYYGTLPFQTIEQGCDLINYGLSTFLVSAPNMNNQLIIGGQTALTVVVVEENGCKNLAGKDVTALVTINDQNFIILCNADEGACHMWADMTKAIGDTYAQAVSDGTATDENGNPVNPTPDNTTQPDGRRRLQTSQSDIDWCCTRCDYGYDTKFCTCYVSQYSSPAPSNSGGGGGGCFPSDATVQVFGRGDVRMDELQYGDLVRSLQRSSGREVYAPVYLFGHRSAAGSQAYVHVTAGGRTLAATPGHFLPVCTAGCTPEGLERRTAVLENRRAGDLREGDTLLLADPSPAFAPVASVDTLLAGGAYNPYVRGADIIVDGVVASPHSDWILDSVAPAALVPYLPYVYEALLAPVYGLYRLVGPATAEWLAHGLGVAEACGTDRYGAAGFAVFLAGLAAPVAVSALAGRALVKAKQALRV</sequence>
<dbReference type="GO" id="GO:0005509">
    <property type="term" value="F:calcium ion binding"/>
    <property type="evidence" value="ECO:0007669"/>
    <property type="project" value="InterPro"/>
</dbReference>
<gene>
    <name evidence="4" type="ORF">GPECTOR_15g455</name>
</gene>
<feature type="transmembrane region" description="Helical" evidence="2">
    <location>
        <begin position="566"/>
        <end position="588"/>
    </location>
</feature>
<feature type="transmembrane region" description="Helical" evidence="2">
    <location>
        <begin position="75"/>
        <end position="99"/>
    </location>
</feature>
<dbReference type="InterPro" id="IPR003587">
    <property type="entry name" value="Hint_dom_N"/>
</dbReference>
<feature type="region of interest" description="Disordered" evidence="1">
    <location>
        <begin position="282"/>
        <end position="309"/>
    </location>
</feature>
<proteinExistence type="predicted"/>
<evidence type="ECO:0000313" key="4">
    <source>
        <dbReference type="EMBL" id="KXZ50770.1"/>
    </source>
</evidence>
<dbReference type="InterPro" id="IPR036844">
    <property type="entry name" value="Hint_dom_sf"/>
</dbReference>
<name>A0A150GN48_GONPE</name>
<evidence type="ECO:0000256" key="2">
    <source>
        <dbReference type="SAM" id="Phobius"/>
    </source>
</evidence>
<dbReference type="PROSITE" id="PS00018">
    <property type="entry name" value="EF_HAND_1"/>
    <property type="match status" value="1"/>
</dbReference>
<accession>A0A150GN48</accession>
<feature type="domain" description="EF-hand" evidence="3">
    <location>
        <begin position="31"/>
        <end position="66"/>
    </location>
</feature>
<dbReference type="PANTHER" id="PTHR46706:SF12">
    <property type="entry name" value="PROTEIN QUA-1-RELATED"/>
    <property type="match status" value="1"/>
</dbReference>
<dbReference type="STRING" id="33097.A0A150GN48"/>
<dbReference type="SMART" id="SM00306">
    <property type="entry name" value="HintN"/>
    <property type="match status" value="1"/>
</dbReference>
<dbReference type="GO" id="GO:0016540">
    <property type="term" value="P:protein autoprocessing"/>
    <property type="evidence" value="ECO:0007669"/>
    <property type="project" value="InterPro"/>
</dbReference>
<keyword evidence="5" id="KW-1185">Reference proteome</keyword>
<protein>
    <recommendedName>
        <fullName evidence="3">EF-hand domain-containing protein</fullName>
    </recommendedName>
</protein>
<keyword evidence="2" id="KW-0812">Transmembrane</keyword>
<dbReference type="InterPro" id="IPR018247">
    <property type="entry name" value="EF_Hand_1_Ca_BS"/>
</dbReference>
<dbReference type="OrthoDB" id="5212at2759"/>
<dbReference type="InterPro" id="IPR001767">
    <property type="entry name" value="Hedgehog_Hint"/>
</dbReference>
<keyword evidence="2" id="KW-1133">Transmembrane helix</keyword>
<evidence type="ECO:0000259" key="3">
    <source>
        <dbReference type="PROSITE" id="PS50222"/>
    </source>
</evidence>
<organism evidence="4 5">
    <name type="scientific">Gonium pectorale</name>
    <name type="common">Green alga</name>
    <dbReference type="NCBI Taxonomy" id="33097"/>
    <lineage>
        <taxon>Eukaryota</taxon>
        <taxon>Viridiplantae</taxon>
        <taxon>Chlorophyta</taxon>
        <taxon>core chlorophytes</taxon>
        <taxon>Chlorophyceae</taxon>
        <taxon>CS clade</taxon>
        <taxon>Chlamydomonadales</taxon>
        <taxon>Volvocaceae</taxon>
        <taxon>Gonium</taxon>
    </lineage>
</organism>